<proteinExistence type="predicted"/>
<accession>A0A0D0B670</accession>
<sequence>MASQSQLMSVNWNAASEGHEPNAETLLQIIHDSTFITSHALASQWLPRKTTSS</sequence>
<evidence type="ECO:0000313" key="1">
    <source>
        <dbReference type="EMBL" id="KIK49511.1"/>
    </source>
</evidence>
<dbReference type="InParanoid" id="A0A0D0B670"/>
<reference evidence="2" key="2">
    <citation type="submission" date="2015-01" db="EMBL/GenBank/DDBJ databases">
        <title>Evolutionary Origins and Diversification of the Mycorrhizal Mutualists.</title>
        <authorList>
            <consortium name="DOE Joint Genome Institute"/>
            <consortium name="Mycorrhizal Genomics Consortium"/>
            <person name="Kohler A."/>
            <person name="Kuo A."/>
            <person name="Nagy L.G."/>
            <person name="Floudas D."/>
            <person name="Copeland A."/>
            <person name="Barry K.W."/>
            <person name="Cichocki N."/>
            <person name="Veneault-Fourrey C."/>
            <person name="LaButti K."/>
            <person name="Lindquist E.A."/>
            <person name="Lipzen A."/>
            <person name="Lundell T."/>
            <person name="Morin E."/>
            <person name="Murat C."/>
            <person name="Riley R."/>
            <person name="Ohm R."/>
            <person name="Sun H."/>
            <person name="Tunlid A."/>
            <person name="Henrissat B."/>
            <person name="Grigoriev I.V."/>
            <person name="Hibbett D.S."/>
            <person name="Martin F."/>
        </authorList>
    </citation>
    <scope>NUCLEOTIDE SEQUENCE [LARGE SCALE GENOMIC DNA]</scope>
    <source>
        <strain evidence="2">UH-Slu-Lm8-n1</strain>
    </source>
</reference>
<evidence type="ECO:0000313" key="2">
    <source>
        <dbReference type="Proteomes" id="UP000054485"/>
    </source>
</evidence>
<keyword evidence="2" id="KW-1185">Reference proteome</keyword>
<dbReference type="EMBL" id="KN835132">
    <property type="protein sequence ID" value="KIK49511.1"/>
    <property type="molecule type" value="Genomic_DNA"/>
</dbReference>
<name>A0A0D0B670_9AGAM</name>
<dbReference type="Proteomes" id="UP000054485">
    <property type="component" value="Unassembled WGS sequence"/>
</dbReference>
<dbReference type="HOGENOM" id="CLU_3070220_0_0_1"/>
<organism evidence="1 2">
    <name type="scientific">Suillus luteus UH-Slu-Lm8-n1</name>
    <dbReference type="NCBI Taxonomy" id="930992"/>
    <lineage>
        <taxon>Eukaryota</taxon>
        <taxon>Fungi</taxon>
        <taxon>Dikarya</taxon>
        <taxon>Basidiomycota</taxon>
        <taxon>Agaricomycotina</taxon>
        <taxon>Agaricomycetes</taxon>
        <taxon>Agaricomycetidae</taxon>
        <taxon>Boletales</taxon>
        <taxon>Suillineae</taxon>
        <taxon>Suillaceae</taxon>
        <taxon>Suillus</taxon>
    </lineage>
</organism>
<protein>
    <submittedName>
        <fullName evidence="1">Uncharacterized protein</fullName>
    </submittedName>
</protein>
<gene>
    <name evidence="1" type="ORF">CY34DRAFT_796938</name>
</gene>
<reference evidence="1 2" key="1">
    <citation type="submission" date="2014-04" db="EMBL/GenBank/DDBJ databases">
        <authorList>
            <consortium name="DOE Joint Genome Institute"/>
            <person name="Kuo A."/>
            <person name="Ruytinx J."/>
            <person name="Rineau F."/>
            <person name="Colpaert J."/>
            <person name="Kohler A."/>
            <person name="Nagy L.G."/>
            <person name="Floudas D."/>
            <person name="Copeland A."/>
            <person name="Barry K.W."/>
            <person name="Cichocki N."/>
            <person name="Veneault-Fourrey C."/>
            <person name="LaButti K."/>
            <person name="Lindquist E.A."/>
            <person name="Lipzen A."/>
            <person name="Lundell T."/>
            <person name="Morin E."/>
            <person name="Murat C."/>
            <person name="Sun H."/>
            <person name="Tunlid A."/>
            <person name="Henrissat B."/>
            <person name="Grigoriev I.V."/>
            <person name="Hibbett D.S."/>
            <person name="Martin F."/>
            <person name="Nordberg H.P."/>
            <person name="Cantor M.N."/>
            <person name="Hua S.X."/>
        </authorList>
    </citation>
    <scope>NUCLEOTIDE SEQUENCE [LARGE SCALE GENOMIC DNA]</scope>
    <source>
        <strain evidence="1 2">UH-Slu-Lm8-n1</strain>
    </source>
</reference>
<dbReference type="AlphaFoldDB" id="A0A0D0B670"/>